<evidence type="ECO:0000259" key="2">
    <source>
        <dbReference type="Pfam" id="PF01471"/>
    </source>
</evidence>
<reference evidence="4" key="1">
    <citation type="journal article" date="2019" name="Int. J. Syst. Evol. Microbiol.">
        <title>The Global Catalogue of Microorganisms (GCM) 10K type strain sequencing project: providing services to taxonomists for standard genome sequencing and annotation.</title>
        <authorList>
            <consortium name="The Broad Institute Genomics Platform"/>
            <consortium name="The Broad Institute Genome Sequencing Center for Infectious Disease"/>
            <person name="Wu L."/>
            <person name="Ma J."/>
        </authorList>
    </citation>
    <scope>NUCLEOTIDE SEQUENCE [LARGE SCALE GENOMIC DNA]</scope>
    <source>
        <strain evidence="4">JCM 31037</strain>
    </source>
</reference>
<evidence type="ECO:0000256" key="1">
    <source>
        <dbReference type="SAM" id="SignalP"/>
    </source>
</evidence>
<accession>A0ABW3YHA4</accession>
<keyword evidence="1" id="KW-0732">Signal</keyword>
<dbReference type="Proteomes" id="UP001597260">
    <property type="component" value="Unassembled WGS sequence"/>
</dbReference>
<feature type="domain" description="Peptidoglycan binding-like" evidence="2">
    <location>
        <begin position="92"/>
        <end position="147"/>
    </location>
</feature>
<dbReference type="InterPro" id="IPR036365">
    <property type="entry name" value="PGBD-like_sf"/>
</dbReference>
<dbReference type="EMBL" id="JBHTMP010000033">
    <property type="protein sequence ID" value="MFD1323515.1"/>
    <property type="molecule type" value="Genomic_DNA"/>
</dbReference>
<feature type="signal peptide" evidence="1">
    <location>
        <begin position="1"/>
        <end position="29"/>
    </location>
</feature>
<gene>
    <name evidence="3" type="ORF">ACFQ4H_20715</name>
</gene>
<comment type="caution">
    <text evidence="3">The sequence shown here is derived from an EMBL/GenBank/DDBJ whole genome shotgun (WGS) entry which is preliminary data.</text>
</comment>
<dbReference type="Gene3D" id="1.10.101.10">
    <property type="entry name" value="PGBD-like superfamily/PGBD"/>
    <property type="match status" value="1"/>
</dbReference>
<dbReference type="InterPro" id="IPR036366">
    <property type="entry name" value="PGBDSf"/>
</dbReference>
<dbReference type="SUPFAM" id="SSF47090">
    <property type="entry name" value="PGBD-like"/>
    <property type="match status" value="1"/>
</dbReference>
<dbReference type="RefSeq" id="WP_377572766.1">
    <property type="nucleotide sequence ID" value="NZ_JBHTMP010000033.1"/>
</dbReference>
<dbReference type="InterPro" id="IPR002477">
    <property type="entry name" value="Peptidoglycan-bd-like"/>
</dbReference>
<keyword evidence="4" id="KW-1185">Reference proteome</keyword>
<protein>
    <submittedName>
        <fullName evidence="3">Peptidoglycan-binding domain-containing protein</fullName>
    </submittedName>
</protein>
<dbReference type="Pfam" id="PF01471">
    <property type="entry name" value="PG_binding_1"/>
    <property type="match status" value="1"/>
</dbReference>
<evidence type="ECO:0000313" key="4">
    <source>
        <dbReference type="Proteomes" id="UP001597260"/>
    </source>
</evidence>
<proteinExistence type="predicted"/>
<evidence type="ECO:0000313" key="3">
    <source>
        <dbReference type="EMBL" id="MFD1323515.1"/>
    </source>
</evidence>
<sequence>MKMSWRKTAMSGLLTLTLAVVAPVSPAQASTLAPTLTFRTAGTVSALPTCDLGIWDYAYFSGPKGWMFLPIYNPTEDIDCLLASSNYNNWGVVALQNALVRCYGQSIAVDGDFGSGTRTALLNAQNWERVVNGKALAVDGVYGPATRGSIMWPYYTSSGNLAGPHKCMY</sequence>
<feature type="chain" id="PRO_5046754502" evidence="1">
    <location>
        <begin position="30"/>
        <end position="169"/>
    </location>
</feature>
<organism evidence="3 4">
    <name type="scientific">Micromonospora sonneratiae</name>
    <dbReference type="NCBI Taxonomy" id="1184706"/>
    <lineage>
        <taxon>Bacteria</taxon>
        <taxon>Bacillati</taxon>
        <taxon>Actinomycetota</taxon>
        <taxon>Actinomycetes</taxon>
        <taxon>Micromonosporales</taxon>
        <taxon>Micromonosporaceae</taxon>
        <taxon>Micromonospora</taxon>
    </lineage>
</organism>
<name>A0ABW3YHA4_9ACTN</name>